<dbReference type="InterPro" id="IPR003615">
    <property type="entry name" value="HNH_nuc"/>
</dbReference>
<dbReference type="SMART" id="SM00507">
    <property type="entry name" value="HNHc"/>
    <property type="match status" value="1"/>
</dbReference>
<evidence type="ECO:0000313" key="4">
    <source>
        <dbReference type="Proteomes" id="UP001589896"/>
    </source>
</evidence>
<keyword evidence="4" id="KW-1185">Reference proteome</keyword>
<gene>
    <name evidence="3" type="ORF">ACFFGH_20675</name>
</gene>
<dbReference type="EMBL" id="JBHLTG010000005">
    <property type="protein sequence ID" value="MFC0680257.1"/>
    <property type="molecule type" value="Genomic_DNA"/>
</dbReference>
<name>A0ABV6RTE5_9GAMM</name>
<feature type="domain" description="HNH nuclease" evidence="2">
    <location>
        <begin position="397"/>
        <end position="449"/>
    </location>
</feature>
<evidence type="ECO:0000313" key="3">
    <source>
        <dbReference type="EMBL" id="MFC0680257.1"/>
    </source>
</evidence>
<dbReference type="CDD" id="cd00085">
    <property type="entry name" value="HNHc"/>
    <property type="match status" value="1"/>
</dbReference>
<evidence type="ECO:0000259" key="2">
    <source>
        <dbReference type="SMART" id="SM00507"/>
    </source>
</evidence>
<dbReference type="Proteomes" id="UP001589896">
    <property type="component" value="Unassembled WGS sequence"/>
</dbReference>
<evidence type="ECO:0000256" key="1">
    <source>
        <dbReference type="SAM" id="MobiDB-lite"/>
    </source>
</evidence>
<dbReference type="RefSeq" id="WP_386671834.1">
    <property type="nucleotide sequence ID" value="NZ_JBHLTG010000005.1"/>
</dbReference>
<dbReference type="InterPro" id="IPR003870">
    <property type="entry name" value="DUF222"/>
</dbReference>
<protein>
    <submittedName>
        <fullName evidence="3">DUF222 domain-containing protein</fullName>
    </submittedName>
</protein>
<organism evidence="3 4">
    <name type="scientific">Lysobacter korlensis</name>
    <dbReference type="NCBI Taxonomy" id="553636"/>
    <lineage>
        <taxon>Bacteria</taxon>
        <taxon>Pseudomonadati</taxon>
        <taxon>Pseudomonadota</taxon>
        <taxon>Gammaproteobacteria</taxon>
        <taxon>Lysobacterales</taxon>
        <taxon>Lysobacteraceae</taxon>
        <taxon>Lysobacter</taxon>
    </lineage>
</organism>
<dbReference type="Pfam" id="PF02720">
    <property type="entry name" value="DUF222"/>
    <property type="match status" value="1"/>
</dbReference>
<feature type="region of interest" description="Disordered" evidence="1">
    <location>
        <begin position="112"/>
        <end position="139"/>
    </location>
</feature>
<comment type="caution">
    <text evidence="3">The sequence shown here is derived from an EMBL/GenBank/DDBJ whole genome shotgun (WGS) entry which is preliminary data.</text>
</comment>
<reference evidence="3 4" key="1">
    <citation type="submission" date="2024-09" db="EMBL/GenBank/DDBJ databases">
        <authorList>
            <person name="Sun Q."/>
            <person name="Mori K."/>
        </authorList>
    </citation>
    <scope>NUCLEOTIDE SEQUENCE [LARGE SCALE GENOMIC DNA]</scope>
    <source>
        <strain evidence="3 4">KCTC 23076</strain>
    </source>
</reference>
<feature type="region of interest" description="Disordered" evidence="1">
    <location>
        <begin position="470"/>
        <end position="499"/>
    </location>
</feature>
<accession>A0ABV6RTE5</accession>
<proteinExistence type="predicted"/>
<sequence length="499" mass="53871">MPAVVDLLVEAKATVSQLPTSREQLAPLDDDQLMQVQRLLADVDRMVRASSAATAGEVAWRSRPELGYAGLAQRTGARTAESLVQQLTGSTGREAATLVRVGNVMAEAELLPSGPEAGVGPDHDADPGGSPATEPAVEGPWDGTGTAWLAPVGRAVSDGSLPVAAADAIRSGLGVPSETVTVSQLTLAARSLVTEAAVLHADQLFKRARAVRDEIDAAGVAERERRRHELRYLRVFKRRDGMVRVDGLLAPESGGAEVLAAAEAITAPRRGGPRFVDAAEQQRAKRILDDPRTSEQLQADGFVELIRLGVTADPGSIVGTRKPAVRVLVTSDDVQQPDGDQTGTQNRGIGWLEGHSDAVSIGTVRRTICETGIIPIRFDDDGQCLNVGREQRLYTAVQRIALATRDGGCRFPGCDRPPSWCEAHHLHQWARDGRTDLADGILLCRHHHMLIHNNHWRIKRDGANYLLIPPRERDPDQTPIPMPSKSHALADLQRRRRAG</sequence>